<evidence type="ECO:0000313" key="1">
    <source>
        <dbReference type="EMBL" id="KXS16094.1"/>
    </source>
</evidence>
<keyword evidence="2" id="KW-1185">Reference proteome</keyword>
<protein>
    <submittedName>
        <fullName evidence="1">Uncharacterized protein</fullName>
    </submittedName>
</protein>
<reference evidence="1 2" key="1">
    <citation type="journal article" date="2015" name="Genome Biol. Evol.">
        <title>Phylogenomic analyses indicate that early fungi evolved digesting cell walls of algal ancestors of land plants.</title>
        <authorList>
            <person name="Chang Y."/>
            <person name="Wang S."/>
            <person name="Sekimoto S."/>
            <person name="Aerts A.L."/>
            <person name="Choi C."/>
            <person name="Clum A."/>
            <person name="LaButti K.M."/>
            <person name="Lindquist E.A."/>
            <person name="Yee Ngan C."/>
            <person name="Ohm R.A."/>
            <person name="Salamov A.A."/>
            <person name="Grigoriev I.V."/>
            <person name="Spatafora J.W."/>
            <person name="Berbee M.L."/>
        </authorList>
    </citation>
    <scope>NUCLEOTIDE SEQUENCE [LARGE SCALE GENOMIC DNA]</scope>
    <source>
        <strain evidence="1 2">JEL478</strain>
    </source>
</reference>
<name>A0A139AHR3_GONPJ</name>
<dbReference type="EMBL" id="KQ965756">
    <property type="protein sequence ID" value="KXS16094.1"/>
    <property type="molecule type" value="Genomic_DNA"/>
</dbReference>
<organism evidence="1 2">
    <name type="scientific">Gonapodya prolifera (strain JEL478)</name>
    <name type="common">Monoblepharis prolifera</name>
    <dbReference type="NCBI Taxonomy" id="1344416"/>
    <lineage>
        <taxon>Eukaryota</taxon>
        <taxon>Fungi</taxon>
        <taxon>Fungi incertae sedis</taxon>
        <taxon>Chytridiomycota</taxon>
        <taxon>Chytridiomycota incertae sedis</taxon>
        <taxon>Monoblepharidomycetes</taxon>
        <taxon>Monoblepharidales</taxon>
        <taxon>Gonapodyaceae</taxon>
        <taxon>Gonapodya</taxon>
    </lineage>
</organism>
<proteinExistence type="predicted"/>
<sequence length="115" mass="11819">MPIVLAAGSSALESSSQTTMSAVGISLPSSLQSAKDDTVENVPPENGSVGATFLPEGYDPTAFLSAAGATLPTPNGFPPSAFWAPGWVAGQPVYFYQAGKEGPAYPAYVLRELPQ</sequence>
<dbReference type="Proteomes" id="UP000070544">
    <property type="component" value="Unassembled WGS sequence"/>
</dbReference>
<evidence type="ECO:0000313" key="2">
    <source>
        <dbReference type="Proteomes" id="UP000070544"/>
    </source>
</evidence>
<accession>A0A139AHR3</accession>
<gene>
    <name evidence="1" type="ORF">M427DRAFT_55993</name>
</gene>
<dbReference type="AlphaFoldDB" id="A0A139AHR3"/>